<proteinExistence type="predicted"/>
<organism evidence="1 2">
    <name type="scientific">Halteria grandinella</name>
    <dbReference type="NCBI Taxonomy" id="5974"/>
    <lineage>
        <taxon>Eukaryota</taxon>
        <taxon>Sar</taxon>
        <taxon>Alveolata</taxon>
        <taxon>Ciliophora</taxon>
        <taxon>Intramacronucleata</taxon>
        <taxon>Spirotrichea</taxon>
        <taxon>Stichotrichia</taxon>
        <taxon>Sporadotrichida</taxon>
        <taxon>Halteriidae</taxon>
        <taxon>Halteria</taxon>
    </lineage>
</organism>
<dbReference type="InterPro" id="IPR029033">
    <property type="entry name" value="His_PPase_superfam"/>
</dbReference>
<dbReference type="InterPro" id="IPR051710">
    <property type="entry name" value="Phosphatase_SH3-domain"/>
</dbReference>
<dbReference type="CDD" id="cd07040">
    <property type="entry name" value="HP"/>
    <property type="match status" value="1"/>
</dbReference>
<evidence type="ECO:0000313" key="2">
    <source>
        <dbReference type="Proteomes" id="UP000785679"/>
    </source>
</evidence>
<dbReference type="Pfam" id="PF00300">
    <property type="entry name" value="His_Phos_1"/>
    <property type="match status" value="1"/>
</dbReference>
<dbReference type="OrthoDB" id="283128at2759"/>
<gene>
    <name evidence="1" type="ORF">FGO68_gene14372</name>
</gene>
<sequence>MVEHLQQILSTPCFVGLIRHGERADLAPHAPLSKPYTVKHDPPLTDTGIQQAFETGQALKKMLAAYDTIIIECSPFIRTMMTAANIVKGMGMEGRVQIRVNYLLSEQLAPYFFNHCPMPSLLIRNLPKETIINDYLDGIPYEDSDFYRTQADKLHPESQDQGKQRVKQMVHYYIDKYNQSPVAHIGVTHGFFVKHFSKEHGGVKETAEYCAISGIEINQDKTRLMMDSDSCHVKSWSVQIE</sequence>
<dbReference type="AlphaFoldDB" id="A0A8J8NKI0"/>
<accession>A0A8J8NKI0</accession>
<dbReference type="Proteomes" id="UP000785679">
    <property type="component" value="Unassembled WGS sequence"/>
</dbReference>
<dbReference type="PANTHER" id="PTHR16469:SF27">
    <property type="entry name" value="UBIQUITIN-ASSOCIATED AND SH3 DOMAIN-CONTAINING BA-RELATED"/>
    <property type="match status" value="1"/>
</dbReference>
<comment type="caution">
    <text evidence="1">The sequence shown here is derived from an EMBL/GenBank/DDBJ whole genome shotgun (WGS) entry which is preliminary data.</text>
</comment>
<dbReference type="PANTHER" id="PTHR16469">
    <property type="entry name" value="UBIQUITIN-ASSOCIATED AND SH3 DOMAIN-CONTAINING BA-RELATED"/>
    <property type="match status" value="1"/>
</dbReference>
<dbReference type="SUPFAM" id="SSF53254">
    <property type="entry name" value="Phosphoglycerate mutase-like"/>
    <property type="match status" value="1"/>
</dbReference>
<dbReference type="EMBL" id="RRYP01014600">
    <property type="protein sequence ID" value="TNV75895.1"/>
    <property type="molecule type" value="Genomic_DNA"/>
</dbReference>
<name>A0A8J8NKI0_HALGN</name>
<protein>
    <recommendedName>
        <fullName evidence="3">Histidine phosphatase family protein</fullName>
    </recommendedName>
</protein>
<dbReference type="Gene3D" id="3.40.50.1240">
    <property type="entry name" value="Phosphoglycerate mutase-like"/>
    <property type="match status" value="1"/>
</dbReference>
<evidence type="ECO:0008006" key="3">
    <source>
        <dbReference type="Google" id="ProtNLM"/>
    </source>
</evidence>
<evidence type="ECO:0000313" key="1">
    <source>
        <dbReference type="EMBL" id="TNV75895.1"/>
    </source>
</evidence>
<keyword evidence="2" id="KW-1185">Reference proteome</keyword>
<reference evidence="1" key="1">
    <citation type="submission" date="2019-06" db="EMBL/GenBank/DDBJ databases">
        <authorList>
            <person name="Zheng W."/>
        </authorList>
    </citation>
    <scope>NUCLEOTIDE SEQUENCE</scope>
    <source>
        <strain evidence="1">QDHG01</strain>
    </source>
</reference>
<dbReference type="InterPro" id="IPR013078">
    <property type="entry name" value="His_Pase_superF_clade-1"/>
</dbReference>